<dbReference type="RefSeq" id="WP_163052262.1">
    <property type="nucleotide sequence ID" value="NZ_AP019695.1"/>
</dbReference>
<keyword evidence="2" id="KW-1185">Reference proteome</keyword>
<name>A0A6N4TLH8_9FIRM</name>
<dbReference type="AlphaFoldDB" id="A0A6N4TLH8"/>
<dbReference type="SUPFAM" id="SSF51445">
    <property type="entry name" value="(Trans)glycosidases"/>
    <property type="match status" value="1"/>
</dbReference>
<sequence length="665" mass="77643">MKYLKCLLETLEKQEELHHKDIYNYVIPSSWNTYGYKSAHVLKSKEIIVNPYSFYNYTLHSMFEKNEDQSEKLKDKNENWLKNTSIYAMNIRAHSAWDHDRDEHVSQNNLYHMHDNGTFLKSMILLPFLKRMGINTILLSSVAKLGKTSTHHKYPVKEAVYDFQSVDENLADSLVDMNAKEQCATFVEACHYMGMRVIFEYCPGKLARENVYITKHPEWFYWIQKDYLKDYHAPECSALPKNVIPHTYALKDFYQNEDVKSHIAQFRKYPKTDSFSTLKEIEDAYDITVAPFIVDQINANIPCDDDTTLFRLYEKPSSHIPKHISTEIPYMSEDTIRNDLHPGKQPIQELWDMICENITWMKDNFHIDGIFLQKPYLLSEKLQKQICKAAKRNHKDFVMIVEENTIENCSFWIEKGFDAISGNSGYESSDIWNRSFQMFAYRLKQNPCPVFAAGEYTDARRICCMDGGKKLSVLLHVMSHFLPNAIPFMLNGAECMETQPLQLSEYGDSKYLYTVSKDDPRYLKQAYLDSYAFDYRNSDLNALASILEPAEKLRQKYVWNCTPDHCIPVWFSSPKDEALGFTYIKDDSALMVVANTNIHNVISLQIHTENLFTELPFSLNDVHQILSTEDPYVHDVSFDTFRNIPLEFQPGEVKFLLFQGKIEKN</sequence>
<organism evidence="1 2">
    <name type="scientific">Amedibacterium intestinale</name>
    <dbReference type="NCBI Taxonomy" id="2583452"/>
    <lineage>
        <taxon>Bacteria</taxon>
        <taxon>Bacillati</taxon>
        <taxon>Bacillota</taxon>
        <taxon>Erysipelotrichia</taxon>
        <taxon>Erysipelotrichales</taxon>
        <taxon>Erysipelotrichaceae</taxon>
        <taxon>Amedibacterium</taxon>
    </lineage>
</organism>
<reference evidence="2" key="1">
    <citation type="submission" date="2019-05" db="EMBL/GenBank/DDBJ databases">
        <title>Complete genome sequencing of Absiella argi strain JCM 30884.</title>
        <authorList>
            <person name="Sakamoto M."/>
            <person name="Murakami T."/>
            <person name="Mori H."/>
        </authorList>
    </citation>
    <scope>NUCLEOTIDE SEQUENCE [LARGE SCALE GENOMIC DNA]</scope>
    <source>
        <strain evidence="2">JCM 30884</strain>
    </source>
</reference>
<dbReference type="GO" id="GO:0016740">
    <property type="term" value="F:transferase activity"/>
    <property type="evidence" value="ECO:0007669"/>
    <property type="project" value="UniProtKB-KW"/>
</dbReference>
<dbReference type="Proteomes" id="UP000464754">
    <property type="component" value="Chromosome"/>
</dbReference>
<evidence type="ECO:0000313" key="2">
    <source>
        <dbReference type="Proteomes" id="UP000464754"/>
    </source>
</evidence>
<dbReference type="KEGG" id="aarg:Aargi30884_21780"/>
<dbReference type="EMBL" id="AP019695">
    <property type="protein sequence ID" value="BBK23275.1"/>
    <property type="molecule type" value="Genomic_DNA"/>
</dbReference>
<keyword evidence="1" id="KW-0808">Transferase</keyword>
<gene>
    <name evidence="1" type="ORF">Aargi30884_21780</name>
</gene>
<dbReference type="InterPro" id="IPR017853">
    <property type="entry name" value="GH"/>
</dbReference>
<accession>A0A6N4TLH8</accession>
<protein>
    <submittedName>
        <fullName evidence="1">Maltodextrin glycosyltransferase</fullName>
    </submittedName>
</protein>
<dbReference type="Gene3D" id="3.20.20.80">
    <property type="entry name" value="Glycosidases"/>
    <property type="match status" value="1"/>
</dbReference>
<proteinExistence type="predicted"/>
<evidence type="ECO:0000313" key="1">
    <source>
        <dbReference type="EMBL" id="BBK23275.1"/>
    </source>
</evidence>